<protein>
    <submittedName>
        <fullName evidence="1">Uncharacterized protein</fullName>
    </submittedName>
</protein>
<dbReference type="Proteomes" id="UP001432360">
    <property type="component" value="Chromosome"/>
</dbReference>
<name>A0ABZ2BH61_9HYPH</name>
<dbReference type="EMBL" id="CP133148">
    <property type="protein sequence ID" value="WVT05515.1"/>
    <property type="molecule type" value="Genomic_DNA"/>
</dbReference>
<keyword evidence="2" id="KW-1185">Reference proteome</keyword>
<evidence type="ECO:0000313" key="2">
    <source>
        <dbReference type="Proteomes" id="UP001432360"/>
    </source>
</evidence>
<dbReference type="RefSeq" id="WP_331374593.1">
    <property type="nucleotide sequence ID" value="NZ_CP133148.1"/>
</dbReference>
<accession>A0ABZ2BH61</accession>
<sequence>MARTVNQSIESRRRRTLPEIDWADITQPGCYVDEASGDLFRIPKEVFSKGNSSLVVRESRGASRLRRIADDPFLSSLKARIICAQHNIAANF</sequence>
<gene>
    <name evidence="1" type="ORF">RB548_09035</name>
</gene>
<evidence type="ECO:0000313" key="1">
    <source>
        <dbReference type="EMBL" id="WVT05515.1"/>
    </source>
</evidence>
<organism evidence="1 2">
    <name type="scientific">Sinorhizobium chiapasense</name>
    <dbReference type="NCBI Taxonomy" id="501572"/>
    <lineage>
        <taxon>Bacteria</taxon>
        <taxon>Pseudomonadati</taxon>
        <taxon>Pseudomonadota</taxon>
        <taxon>Alphaproteobacteria</taxon>
        <taxon>Hyphomicrobiales</taxon>
        <taxon>Rhizobiaceae</taxon>
        <taxon>Sinorhizobium/Ensifer group</taxon>
        <taxon>Sinorhizobium</taxon>
    </lineage>
</organism>
<proteinExistence type="predicted"/>
<reference evidence="1" key="1">
    <citation type="submission" date="2023-08" db="EMBL/GenBank/DDBJ databases">
        <title>Complete genome sequence of Sinorhizobium chiapanecum ITTG S70 isolated from Acaciella angustissima nodules in Chiapas-Mexico.</title>
        <authorList>
            <person name="Rincon-Rosales R."/>
            <person name="Rogel M.A."/>
            <person name="Rincon-Medina C.I."/>
            <person name="Guerrero G."/>
            <person name="Manzano-Gomez L.A."/>
            <person name="Lopez-Lopez A."/>
            <person name="Rincon Molina F.A."/>
            <person name="Martinez-Romero E."/>
        </authorList>
    </citation>
    <scope>NUCLEOTIDE SEQUENCE</scope>
    <source>
        <strain evidence="1">ITTG S70</strain>
    </source>
</reference>